<sequence>MVHVVIFPYRATAPRTLARHWLTLLVRGNAVFDGGSPEITIAALRRWTPPQLKITYLVRPPHDYSRDVRSLRIQPLPAIGVTSWF</sequence>
<evidence type="ECO:0000313" key="1">
    <source>
        <dbReference type="EMBL" id="CAH2074070.1"/>
    </source>
</evidence>
<gene>
    <name evidence="1" type="ORF">IPOD504_LOCUS15912</name>
</gene>
<keyword evidence="2" id="KW-1185">Reference proteome</keyword>
<protein>
    <submittedName>
        <fullName evidence="1">Uncharacterized protein</fullName>
    </submittedName>
</protein>
<accession>A0ABN8J4P6</accession>
<evidence type="ECO:0000313" key="2">
    <source>
        <dbReference type="Proteomes" id="UP000837857"/>
    </source>
</evidence>
<dbReference type="EMBL" id="OW152819">
    <property type="protein sequence ID" value="CAH2074070.1"/>
    <property type="molecule type" value="Genomic_DNA"/>
</dbReference>
<feature type="non-terminal residue" evidence="1">
    <location>
        <position position="85"/>
    </location>
</feature>
<proteinExistence type="predicted"/>
<dbReference type="Proteomes" id="UP000837857">
    <property type="component" value="Chromosome 7"/>
</dbReference>
<reference evidence="1" key="1">
    <citation type="submission" date="2022-03" db="EMBL/GenBank/DDBJ databases">
        <authorList>
            <person name="Martin H S."/>
        </authorList>
    </citation>
    <scope>NUCLEOTIDE SEQUENCE</scope>
</reference>
<name>A0ABN8J4P6_9NEOP</name>
<organism evidence="1 2">
    <name type="scientific">Iphiclides podalirius</name>
    <name type="common">scarce swallowtail</name>
    <dbReference type="NCBI Taxonomy" id="110791"/>
    <lineage>
        <taxon>Eukaryota</taxon>
        <taxon>Metazoa</taxon>
        <taxon>Ecdysozoa</taxon>
        <taxon>Arthropoda</taxon>
        <taxon>Hexapoda</taxon>
        <taxon>Insecta</taxon>
        <taxon>Pterygota</taxon>
        <taxon>Neoptera</taxon>
        <taxon>Endopterygota</taxon>
        <taxon>Lepidoptera</taxon>
        <taxon>Glossata</taxon>
        <taxon>Ditrysia</taxon>
        <taxon>Papilionoidea</taxon>
        <taxon>Papilionidae</taxon>
        <taxon>Papilioninae</taxon>
        <taxon>Iphiclides</taxon>
    </lineage>
</organism>